<feature type="transmembrane region" description="Helical" evidence="1">
    <location>
        <begin position="102"/>
        <end position="122"/>
    </location>
</feature>
<evidence type="ECO:0000313" key="3">
    <source>
        <dbReference type="Proteomes" id="UP000019483"/>
    </source>
</evidence>
<reference evidence="2 3" key="1">
    <citation type="submission" date="2013-08" db="EMBL/GenBank/DDBJ databases">
        <authorList>
            <consortium name="DOE Joint Genome Institute"/>
            <person name="Eisen J."/>
            <person name="Huntemann M."/>
            <person name="Han J."/>
            <person name="Chen A."/>
            <person name="Kyrpides N."/>
            <person name="Mavromatis K."/>
            <person name="Markowitz V."/>
            <person name="Palaniappan K."/>
            <person name="Ivanova N."/>
            <person name="Schaumberg A."/>
            <person name="Pati A."/>
            <person name="Liolios K."/>
            <person name="Nordberg H.P."/>
            <person name="Cantor M.N."/>
            <person name="Hua S.X."/>
            <person name="Woyke T."/>
        </authorList>
    </citation>
    <scope>NUCLEOTIDE SEQUENCE [LARGE SCALE GENOMIC DNA]</scope>
    <source>
        <strain evidence="2 3">DSM 2278</strain>
    </source>
</reference>
<evidence type="ECO:0000256" key="1">
    <source>
        <dbReference type="SAM" id="Phobius"/>
    </source>
</evidence>
<keyword evidence="1" id="KW-0812">Transmembrane</keyword>
<proteinExistence type="predicted"/>
<name>W9DNQ5_METTI</name>
<keyword evidence="1" id="KW-0472">Membrane</keyword>
<dbReference type="STRING" id="1090322.MettiDRAFT_1229"/>
<dbReference type="InterPro" id="IPR019206">
    <property type="entry name" value="DUF2085_TM"/>
</dbReference>
<evidence type="ECO:0000313" key="2">
    <source>
        <dbReference type="EMBL" id="ETA67794.1"/>
    </source>
</evidence>
<sequence>MSGTNLLKDEIIKGLNETSKYLLSHHSCEEYYKCLKLEYGKKTYYFCSRCLGIYIGLIANCLYYIYISKTSLPYSMIFLLPAFALIDWTITAFGFNKSSNSLRILSGFLLGIAYFNGVLVFLRDFPDYNVAAIGVFYALFALILLYLKERKRKHTIL</sequence>
<protein>
    <submittedName>
        <fullName evidence="2">Putative membrane protein</fullName>
    </submittedName>
</protein>
<dbReference type="AlphaFoldDB" id="W9DNQ5"/>
<organism evidence="2 3">
    <name type="scientific">Methanolobus tindarius DSM 2278</name>
    <dbReference type="NCBI Taxonomy" id="1090322"/>
    <lineage>
        <taxon>Archaea</taxon>
        <taxon>Methanobacteriati</taxon>
        <taxon>Methanobacteriota</taxon>
        <taxon>Stenosarchaea group</taxon>
        <taxon>Methanomicrobia</taxon>
        <taxon>Methanosarcinales</taxon>
        <taxon>Methanosarcinaceae</taxon>
        <taxon>Methanolobus</taxon>
    </lineage>
</organism>
<gene>
    <name evidence="2" type="ORF">MettiDRAFT_1229</name>
</gene>
<feature type="transmembrane region" description="Helical" evidence="1">
    <location>
        <begin position="128"/>
        <end position="147"/>
    </location>
</feature>
<feature type="transmembrane region" description="Helical" evidence="1">
    <location>
        <begin position="43"/>
        <end position="66"/>
    </location>
</feature>
<dbReference type="Pfam" id="PF09858">
    <property type="entry name" value="DUF2085"/>
    <property type="match status" value="1"/>
</dbReference>
<comment type="caution">
    <text evidence="2">The sequence shown here is derived from an EMBL/GenBank/DDBJ whole genome shotgun (WGS) entry which is preliminary data.</text>
</comment>
<feature type="transmembrane region" description="Helical" evidence="1">
    <location>
        <begin position="72"/>
        <end position="95"/>
    </location>
</feature>
<dbReference type="EMBL" id="AZAJ01000001">
    <property type="protein sequence ID" value="ETA67794.1"/>
    <property type="molecule type" value="Genomic_DNA"/>
</dbReference>
<keyword evidence="3" id="KW-1185">Reference proteome</keyword>
<dbReference type="Proteomes" id="UP000019483">
    <property type="component" value="Unassembled WGS sequence"/>
</dbReference>
<keyword evidence="1" id="KW-1133">Transmembrane helix</keyword>
<accession>W9DNQ5</accession>